<reference evidence="1 2" key="1">
    <citation type="submission" date="2008-04" db="EMBL/GenBank/DDBJ databases">
        <title>Draft genome sequence of Bacteroides coprocola (DSM 17136).</title>
        <authorList>
            <person name="Sudarsanam P."/>
            <person name="Ley R."/>
            <person name="Guruge J."/>
            <person name="Turnbaugh P.J."/>
            <person name="Mahowald M."/>
            <person name="Liep D."/>
            <person name="Gordon J."/>
        </authorList>
    </citation>
    <scope>NUCLEOTIDE SEQUENCE [LARGE SCALE GENOMIC DNA]</scope>
    <source>
        <strain evidence="1 2">DSM 17136</strain>
    </source>
</reference>
<sequence length="47" mass="5513">MISSDNNLLLKAKENGLVHRKMPETYLIKEELSEEEKEIKALKQELE</sequence>
<dbReference type="EMBL" id="ABIY02000083">
    <property type="protein sequence ID" value="EDV01042.1"/>
    <property type="molecule type" value="Genomic_DNA"/>
</dbReference>
<evidence type="ECO:0000313" key="2">
    <source>
        <dbReference type="Proteomes" id="UP000003146"/>
    </source>
</evidence>
<gene>
    <name evidence="1" type="ORF">BACCOP_01887</name>
</gene>
<protein>
    <submittedName>
        <fullName evidence="1">Uncharacterized protein</fullName>
    </submittedName>
</protein>
<comment type="caution">
    <text evidence="1">The sequence shown here is derived from an EMBL/GenBank/DDBJ whole genome shotgun (WGS) entry which is preliminary data.</text>
</comment>
<dbReference type="AlphaFoldDB" id="B3JJ25"/>
<evidence type="ECO:0000313" key="1">
    <source>
        <dbReference type="EMBL" id="EDV01042.1"/>
    </source>
</evidence>
<proteinExistence type="predicted"/>
<organism evidence="1 2">
    <name type="scientific">Phocaeicola coprocola DSM 17136</name>
    <dbReference type="NCBI Taxonomy" id="470145"/>
    <lineage>
        <taxon>Bacteria</taxon>
        <taxon>Pseudomonadati</taxon>
        <taxon>Bacteroidota</taxon>
        <taxon>Bacteroidia</taxon>
        <taxon>Bacteroidales</taxon>
        <taxon>Bacteroidaceae</taxon>
        <taxon>Phocaeicola</taxon>
    </lineage>
</organism>
<dbReference type="Proteomes" id="UP000003146">
    <property type="component" value="Unassembled WGS sequence"/>
</dbReference>
<reference evidence="1 2" key="2">
    <citation type="submission" date="2008-04" db="EMBL/GenBank/DDBJ databases">
        <authorList>
            <person name="Fulton L."/>
            <person name="Clifton S."/>
            <person name="Fulton B."/>
            <person name="Xu J."/>
            <person name="Minx P."/>
            <person name="Pepin K.H."/>
            <person name="Johnson M."/>
            <person name="Thiruvilangam P."/>
            <person name="Bhonagiri V."/>
            <person name="Nash W.E."/>
            <person name="Mardis E.R."/>
            <person name="Wilson R.K."/>
        </authorList>
    </citation>
    <scope>NUCLEOTIDE SEQUENCE [LARGE SCALE GENOMIC DNA]</scope>
    <source>
        <strain evidence="1 2">DSM 17136</strain>
    </source>
</reference>
<dbReference type="RefSeq" id="WP_007569442.1">
    <property type="nucleotide sequence ID" value="NZ_DS981487.1"/>
</dbReference>
<name>B3JJ25_9BACT</name>
<dbReference type="HOGENOM" id="CLU_3164521_0_0_10"/>
<accession>B3JJ25</accession>